<dbReference type="VEuPathDB" id="FungiDB:BD410DRAFT_509273"/>
<accession>A0A4Y7PRP7</accession>
<feature type="region of interest" description="Disordered" evidence="1">
    <location>
        <begin position="1"/>
        <end position="29"/>
    </location>
</feature>
<dbReference type="Proteomes" id="UP000294933">
    <property type="component" value="Unassembled WGS sequence"/>
</dbReference>
<evidence type="ECO:0000313" key="3">
    <source>
        <dbReference type="Proteomes" id="UP000294933"/>
    </source>
</evidence>
<name>A0A4Y7PRP7_9AGAM</name>
<evidence type="ECO:0000256" key="1">
    <source>
        <dbReference type="SAM" id="MobiDB-lite"/>
    </source>
</evidence>
<sequence length="323" mass="35387">MCPFLISSGPFVPPTPRKSESGTSESVTDPRAFFSSEKVVEILRSLPDLEVLQLHTFISHNETSSIQPVSLPHLRHLGLISSIDIPNDGMKVLFDKLDICPDACVHLILPINLVPNLPPHFTSDLRTSEISVSMPHGFVKMDIQAVRSNSSLKYSTAHIQASHAQIFGPPPGKKMVLTILLSVLRRSTWSRPSSCLRVDFSQCSGGQPTAEDWSSVFECLPTLESMEVQLACSHGGFRSLTEPPWNPQTSGEMGEIEAASLLISVLSEQAVCPKLRRLVFPAIDRSQLTEKFSGTVKAFMEGRESRGLPYLDIILGELPASDA</sequence>
<dbReference type="AlphaFoldDB" id="A0A4Y7PRP7"/>
<keyword evidence="3" id="KW-1185">Reference proteome</keyword>
<dbReference type="EMBL" id="ML170212">
    <property type="protein sequence ID" value="TDL18103.1"/>
    <property type="molecule type" value="Genomic_DNA"/>
</dbReference>
<evidence type="ECO:0000313" key="2">
    <source>
        <dbReference type="EMBL" id="TDL18103.1"/>
    </source>
</evidence>
<gene>
    <name evidence="2" type="ORF">BD410DRAFT_509273</name>
</gene>
<proteinExistence type="predicted"/>
<reference evidence="2 3" key="1">
    <citation type="submission" date="2018-06" db="EMBL/GenBank/DDBJ databases">
        <title>A transcriptomic atlas of mushroom development highlights an independent origin of complex multicellularity.</title>
        <authorList>
            <consortium name="DOE Joint Genome Institute"/>
            <person name="Krizsan K."/>
            <person name="Almasi E."/>
            <person name="Merenyi Z."/>
            <person name="Sahu N."/>
            <person name="Viragh M."/>
            <person name="Koszo T."/>
            <person name="Mondo S."/>
            <person name="Kiss B."/>
            <person name="Balint B."/>
            <person name="Kues U."/>
            <person name="Barry K."/>
            <person name="Hegedus J.C."/>
            <person name="Henrissat B."/>
            <person name="Johnson J."/>
            <person name="Lipzen A."/>
            <person name="Ohm R."/>
            <person name="Nagy I."/>
            <person name="Pangilinan J."/>
            <person name="Yan J."/>
            <person name="Xiong Y."/>
            <person name="Grigoriev I.V."/>
            <person name="Hibbett D.S."/>
            <person name="Nagy L.G."/>
        </authorList>
    </citation>
    <scope>NUCLEOTIDE SEQUENCE [LARGE SCALE GENOMIC DNA]</scope>
    <source>
        <strain evidence="2 3">SZMC22713</strain>
    </source>
</reference>
<evidence type="ECO:0008006" key="4">
    <source>
        <dbReference type="Google" id="ProtNLM"/>
    </source>
</evidence>
<organism evidence="2 3">
    <name type="scientific">Rickenella mellea</name>
    <dbReference type="NCBI Taxonomy" id="50990"/>
    <lineage>
        <taxon>Eukaryota</taxon>
        <taxon>Fungi</taxon>
        <taxon>Dikarya</taxon>
        <taxon>Basidiomycota</taxon>
        <taxon>Agaricomycotina</taxon>
        <taxon>Agaricomycetes</taxon>
        <taxon>Hymenochaetales</taxon>
        <taxon>Rickenellaceae</taxon>
        <taxon>Rickenella</taxon>
    </lineage>
</organism>
<protein>
    <recommendedName>
        <fullName evidence="4">F-box domain-containing protein</fullName>
    </recommendedName>
</protein>